<organism evidence="1 2">
    <name type="scientific">Levilactobacillus acidifarinae DSM 19394 = JCM 15949</name>
    <dbReference type="NCBI Taxonomy" id="1423715"/>
    <lineage>
        <taxon>Bacteria</taxon>
        <taxon>Bacillati</taxon>
        <taxon>Bacillota</taxon>
        <taxon>Bacilli</taxon>
        <taxon>Lactobacillales</taxon>
        <taxon>Lactobacillaceae</taxon>
        <taxon>Levilactobacillus</taxon>
    </lineage>
</organism>
<accession>A0A0R1LLD6</accession>
<dbReference type="Proteomes" id="UP000051955">
    <property type="component" value="Unassembled WGS sequence"/>
</dbReference>
<sequence>MQKLVKLTSALLITMAVGTSGVELTTTAAQAKAKRTERTLPKSIRGTWWHYDGKGHYGKTTITAKKIKSRSYSSGEWFKYSTAIHSRKLSANPDKLKIHNNWGVISGHYHGWTDVRGWNQSAGDGTYYKLSQRQYHGKKVRVLKLAGGAGIETYSHQYTTKKLAKHFKSSHEIY</sequence>
<proteinExistence type="predicted"/>
<dbReference type="EMBL" id="AZDV01000001">
    <property type="protein sequence ID" value="KRK96731.1"/>
    <property type="molecule type" value="Genomic_DNA"/>
</dbReference>
<reference evidence="1 2" key="1">
    <citation type="journal article" date="2015" name="Genome Announc.">
        <title>Expanding the biotechnology potential of lactobacilli through comparative genomics of 213 strains and associated genera.</title>
        <authorList>
            <person name="Sun Z."/>
            <person name="Harris H.M."/>
            <person name="McCann A."/>
            <person name="Guo C."/>
            <person name="Argimon S."/>
            <person name="Zhang W."/>
            <person name="Yang X."/>
            <person name="Jeffery I.B."/>
            <person name="Cooney J.C."/>
            <person name="Kagawa T.F."/>
            <person name="Liu W."/>
            <person name="Song Y."/>
            <person name="Salvetti E."/>
            <person name="Wrobel A."/>
            <person name="Rasinkangas P."/>
            <person name="Parkhill J."/>
            <person name="Rea M.C."/>
            <person name="O'Sullivan O."/>
            <person name="Ritari J."/>
            <person name="Douillard F.P."/>
            <person name="Paul Ross R."/>
            <person name="Yang R."/>
            <person name="Briner A.E."/>
            <person name="Felis G.E."/>
            <person name="de Vos W.M."/>
            <person name="Barrangou R."/>
            <person name="Klaenhammer T.R."/>
            <person name="Caufield P.W."/>
            <person name="Cui Y."/>
            <person name="Zhang H."/>
            <person name="O'Toole P.W."/>
        </authorList>
    </citation>
    <scope>NUCLEOTIDE SEQUENCE [LARGE SCALE GENOMIC DNA]</scope>
    <source>
        <strain evidence="1 2">DSM 19394</strain>
    </source>
</reference>
<evidence type="ECO:0000313" key="1">
    <source>
        <dbReference type="EMBL" id="KRK96731.1"/>
    </source>
</evidence>
<dbReference type="AlphaFoldDB" id="A0A0R1LLD6"/>
<name>A0A0R1LLD6_9LACO</name>
<comment type="caution">
    <text evidence="1">The sequence shown here is derived from an EMBL/GenBank/DDBJ whole genome shotgun (WGS) entry which is preliminary data.</text>
</comment>
<dbReference type="OrthoDB" id="2293239at2"/>
<protein>
    <submittedName>
        <fullName evidence="1">Uncharacterized protein</fullName>
    </submittedName>
</protein>
<gene>
    <name evidence="1" type="ORF">FD25_GL001656</name>
</gene>
<keyword evidence="2" id="KW-1185">Reference proteome</keyword>
<dbReference type="PATRIC" id="fig|1423715.3.peg.1702"/>
<evidence type="ECO:0000313" key="2">
    <source>
        <dbReference type="Proteomes" id="UP000051955"/>
    </source>
</evidence>
<dbReference type="STRING" id="1423715.FD25_GL001656"/>
<dbReference type="RefSeq" id="WP_057800550.1">
    <property type="nucleotide sequence ID" value="NZ_AZDV01000001.1"/>
</dbReference>